<gene>
    <name evidence="9" type="ORF">MICPUCDRAFT_47753</name>
</gene>
<dbReference type="OMA" id="YRIQALP"/>
<evidence type="ECO:0000313" key="9">
    <source>
        <dbReference type="EMBL" id="EEH56101.1"/>
    </source>
</evidence>
<feature type="site" description="Contributes to redox potential value" evidence="6">
    <location>
        <position position="32"/>
    </location>
</feature>
<keyword evidence="10" id="KW-1185">Reference proteome</keyword>
<dbReference type="AlphaFoldDB" id="C1MW39"/>
<dbReference type="OrthoDB" id="2121326at2759"/>
<dbReference type="PIRSF" id="PIRSF000077">
    <property type="entry name" value="Thioredoxin"/>
    <property type="match status" value="1"/>
</dbReference>
<keyword evidence="2" id="KW-0249">Electron transport</keyword>
<dbReference type="PRINTS" id="PR00421">
    <property type="entry name" value="THIOREDOXIN"/>
</dbReference>
<dbReference type="PROSITE" id="PS51352">
    <property type="entry name" value="THIOREDOXIN_2"/>
    <property type="match status" value="1"/>
</dbReference>
<evidence type="ECO:0000256" key="7">
    <source>
        <dbReference type="PIRSR" id="PIRSR000077-4"/>
    </source>
</evidence>
<dbReference type="PROSITE" id="PS00194">
    <property type="entry name" value="THIOREDOXIN_1"/>
    <property type="match status" value="1"/>
</dbReference>
<dbReference type="GeneID" id="9685296"/>
<dbReference type="Proteomes" id="UP000001876">
    <property type="component" value="Unassembled WGS sequence"/>
</dbReference>
<dbReference type="CDD" id="cd02947">
    <property type="entry name" value="TRX_family"/>
    <property type="match status" value="1"/>
</dbReference>
<dbReference type="GO" id="GO:0005737">
    <property type="term" value="C:cytoplasm"/>
    <property type="evidence" value="ECO:0007669"/>
    <property type="project" value="TreeGrafter"/>
</dbReference>
<accession>C1MW39</accession>
<organism evidence="10">
    <name type="scientific">Micromonas pusilla (strain CCMP1545)</name>
    <name type="common">Picoplanktonic green alga</name>
    <dbReference type="NCBI Taxonomy" id="564608"/>
    <lineage>
        <taxon>Eukaryota</taxon>
        <taxon>Viridiplantae</taxon>
        <taxon>Chlorophyta</taxon>
        <taxon>Mamiellophyceae</taxon>
        <taxon>Mamiellales</taxon>
        <taxon>Mamiellaceae</taxon>
        <taxon>Micromonas</taxon>
    </lineage>
</organism>
<evidence type="ECO:0000256" key="6">
    <source>
        <dbReference type="PIRSR" id="PIRSR000077-1"/>
    </source>
</evidence>
<evidence type="ECO:0000259" key="8">
    <source>
        <dbReference type="PROSITE" id="PS51352"/>
    </source>
</evidence>
<dbReference type="SUPFAM" id="SSF52833">
    <property type="entry name" value="Thioredoxin-like"/>
    <property type="match status" value="1"/>
</dbReference>
<evidence type="ECO:0000256" key="2">
    <source>
        <dbReference type="ARBA" id="ARBA00022982"/>
    </source>
</evidence>
<dbReference type="PANTHER" id="PTHR45663">
    <property type="entry name" value="GEO12009P1"/>
    <property type="match status" value="1"/>
</dbReference>
<dbReference type="EMBL" id="GG663741">
    <property type="protein sequence ID" value="EEH56101.1"/>
    <property type="molecule type" value="Genomic_DNA"/>
</dbReference>
<keyword evidence="3 7" id="KW-1015">Disulfide bond</keyword>
<dbReference type="InterPro" id="IPR017937">
    <property type="entry name" value="Thioredoxin_CS"/>
</dbReference>
<dbReference type="InterPro" id="IPR013766">
    <property type="entry name" value="Thioredoxin_domain"/>
</dbReference>
<feature type="site" description="Deprotonates C-terminal active site Cys" evidence="6">
    <location>
        <position position="24"/>
    </location>
</feature>
<protein>
    <recommendedName>
        <fullName evidence="5">Thioredoxin</fullName>
    </recommendedName>
</protein>
<dbReference type="InterPro" id="IPR036249">
    <property type="entry name" value="Thioredoxin-like_sf"/>
</dbReference>
<evidence type="ECO:0000256" key="3">
    <source>
        <dbReference type="ARBA" id="ARBA00023157"/>
    </source>
</evidence>
<dbReference type="PANTHER" id="PTHR45663:SF15">
    <property type="entry name" value="THIOREDOXIN Y1, CHLOROPLASTIC"/>
    <property type="match status" value="1"/>
</dbReference>
<feature type="domain" description="Thioredoxin" evidence="8">
    <location>
        <begin position="1"/>
        <end position="108"/>
    </location>
</feature>
<evidence type="ECO:0000256" key="1">
    <source>
        <dbReference type="ARBA" id="ARBA00022448"/>
    </source>
</evidence>
<dbReference type="Pfam" id="PF00085">
    <property type="entry name" value="Thioredoxin"/>
    <property type="match status" value="1"/>
</dbReference>
<dbReference type="Gene3D" id="3.40.30.10">
    <property type="entry name" value="Glutaredoxin"/>
    <property type="match status" value="1"/>
</dbReference>
<reference evidence="9 10" key="1">
    <citation type="journal article" date="2009" name="Science">
        <title>Green evolution and dynamic adaptations revealed by genomes of the marine picoeukaryotes Micromonas.</title>
        <authorList>
            <person name="Worden A.Z."/>
            <person name="Lee J.H."/>
            <person name="Mock T."/>
            <person name="Rouze P."/>
            <person name="Simmons M.P."/>
            <person name="Aerts A.L."/>
            <person name="Allen A.E."/>
            <person name="Cuvelier M.L."/>
            <person name="Derelle E."/>
            <person name="Everett M.V."/>
            <person name="Foulon E."/>
            <person name="Grimwood J."/>
            <person name="Gundlach H."/>
            <person name="Henrissat B."/>
            <person name="Napoli C."/>
            <person name="McDonald S.M."/>
            <person name="Parker M.S."/>
            <person name="Rombauts S."/>
            <person name="Salamov A."/>
            <person name="Von Dassow P."/>
            <person name="Badger J.H."/>
            <person name="Coutinho P.M."/>
            <person name="Demir E."/>
            <person name="Dubchak I."/>
            <person name="Gentemann C."/>
            <person name="Eikrem W."/>
            <person name="Gready J.E."/>
            <person name="John U."/>
            <person name="Lanier W."/>
            <person name="Lindquist E.A."/>
            <person name="Lucas S."/>
            <person name="Mayer K.F."/>
            <person name="Moreau H."/>
            <person name="Not F."/>
            <person name="Otillar R."/>
            <person name="Panaud O."/>
            <person name="Pangilinan J."/>
            <person name="Paulsen I."/>
            <person name="Piegu B."/>
            <person name="Poliakov A."/>
            <person name="Robbens S."/>
            <person name="Schmutz J."/>
            <person name="Toulza E."/>
            <person name="Wyss T."/>
            <person name="Zelensky A."/>
            <person name="Zhou K."/>
            <person name="Armbrust E.V."/>
            <person name="Bhattacharya D."/>
            <person name="Goodenough U.W."/>
            <person name="Van de Peer Y."/>
            <person name="Grigoriev I.V."/>
        </authorList>
    </citation>
    <scope>NUCLEOTIDE SEQUENCE [LARGE SCALE GENOMIC DNA]</scope>
    <source>
        <strain evidence="9 10">CCMP1545</strain>
    </source>
</reference>
<keyword evidence="1" id="KW-0813">Transport</keyword>
<dbReference type="InterPro" id="IPR005746">
    <property type="entry name" value="Thioredoxin"/>
</dbReference>
<dbReference type="KEGG" id="mpp:MICPUCDRAFT_47753"/>
<name>C1MW39_MICPC</name>
<keyword evidence="4 7" id="KW-0676">Redox-active center</keyword>
<evidence type="ECO:0000256" key="4">
    <source>
        <dbReference type="ARBA" id="ARBA00023284"/>
    </source>
</evidence>
<feature type="active site" description="Nucleophile" evidence="6">
    <location>
        <position position="33"/>
    </location>
</feature>
<feature type="site" description="Contributes to redox potential value" evidence="6">
    <location>
        <position position="31"/>
    </location>
</feature>
<feature type="disulfide bond" description="Redox-active" evidence="7">
    <location>
        <begin position="30"/>
        <end position="33"/>
    </location>
</feature>
<dbReference type="STRING" id="564608.C1MW39"/>
<feature type="active site" description="Nucleophile" evidence="6">
    <location>
        <position position="30"/>
    </location>
</feature>
<comment type="similarity">
    <text evidence="5">Belongs to the thioredoxin family.</text>
</comment>
<evidence type="ECO:0000313" key="10">
    <source>
        <dbReference type="Proteomes" id="UP000001876"/>
    </source>
</evidence>
<dbReference type="eggNOG" id="KOG0910">
    <property type="taxonomic scope" value="Eukaryota"/>
</dbReference>
<evidence type="ECO:0000256" key="5">
    <source>
        <dbReference type="PIRNR" id="PIRNR000077"/>
    </source>
</evidence>
<sequence>MATKETFASFDEMIAGSSVAVLVDFYATWCGPCQILSTQVFPAVAAAVGKDQVKLVKINTEKYPNVASTYGVEALPTIILFKDGKVADRIEGLPNAPQLIERLKYFLAAPAA</sequence>
<dbReference type="RefSeq" id="XP_003060149.1">
    <property type="nucleotide sequence ID" value="XM_003060103.1"/>
</dbReference>
<proteinExistence type="inferred from homology"/>
<dbReference type="GO" id="GO:0015035">
    <property type="term" value="F:protein-disulfide reductase activity"/>
    <property type="evidence" value="ECO:0007669"/>
    <property type="project" value="InterPro"/>
</dbReference>